<keyword evidence="4" id="KW-1185">Reference proteome</keyword>
<comment type="caution">
    <text evidence="3">The sequence shown here is derived from an EMBL/GenBank/DDBJ whole genome shotgun (WGS) entry which is preliminary data.</text>
</comment>
<dbReference type="CDD" id="cd18787">
    <property type="entry name" value="SF2_C_DEAD"/>
    <property type="match status" value="1"/>
</dbReference>
<dbReference type="InParanoid" id="A0A1D3D645"/>
<evidence type="ECO:0000259" key="2">
    <source>
        <dbReference type="PROSITE" id="PS51194"/>
    </source>
</evidence>
<name>A0A1D3D645_9EIME</name>
<dbReference type="CDD" id="cd22387">
    <property type="entry name" value="KH-I_DDX46_like"/>
    <property type="match status" value="1"/>
</dbReference>
<accession>A0A1D3D645</accession>
<feature type="domain" description="Helicase C-terminal" evidence="2">
    <location>
        <begin position="1"/>
        <end position="138"/>
    </location>
</feature>
<dbReference type="PROSITE" id="PS51194">
    <property type="entry name" value="HELICASE_CTER"/>
    <property type="match status" value="1"/>
</dbReference>
<gene>
    <name evidence="3" type="ORF">cyc_04333</name>
</gene>
<proteinExistence type="predicted"/>
<feature type="compositionally biased region" description="Pro residues" evidence="1">
    <location>
        <begin position="225"/>
        <end position="241"/>
    </location>
</feature>
<dbReference type="SUPFAM" id="SSF52540">
    <property type="entry name" value="P-loop containing nucleoside triphosphate hydrolases"/>
    <property type="match status" value="1"/>
</dbReference>
<evidence type="ECO:0000313" key="3">
    <source>
        <dbReference type="EMBL" id="OEH78925.1"/>
    </source>
</evidence>
<feature type="region of interest" description="Disordered" evidence="1">
    <location>
        <begin position="219"/>
        <end position="244"/>
    </location>
</feature>
<evidence type="ECO:0000256" key="1">
    <source>
        <dbReference type="SAM" id="MobiDB-lite"/>
    </source>
</evidence>
<dbReference type="Pfam" id="PF00271">
    <property type="entry name" value="Helicase_C"/>
    <property type="match status" value="1"/>
</dbReference>
<evidence type="ECO:0000313" key="4">
    <source>
        <dbReference type="Proteomes" id="UP000095192"/>
    </source>
</evidence>
<organism evidence="3 4">
    <name type="scientific">Cyclospora cayetanensis</name>
    <dbReference type="NCBI Taxonomy" id="88456"/>
    <lineage>
        <taxon>Eukaryota</taxon>
        <taxon>Sar</taxon>
        <taxon>Alveolata</taxon>
        <taxon>Apicomplexa</taxon>
        <taxon>Conoidasida</taxon>
        <taxon>Coccidia</taxon>
        <taxon>Eucoccidiorida</taxon>
        <taxon>Eimeriorina</taxon>
        <taxon>Eimeriidae</taxon>
        <taxon>Cyclospora</taxon>
    </lineage>
</organism>
<dbReference type="VEuPathDB" id="ToxoDB:LOC34617984"/>
<dbReference type="EMBL" id="JROU02000577">
    <property type="protein sequence ID" value="OEH78925.1"/>
    <property type="molecule type" value="Genomic_DNA"/>
</dbReference>
<protein>
    <submittedName>
        <fullName evidence="3">ATP-dependent rna</fullName>
    </submittedName>
</protein>
<dbReference type="Gene3D" id="3.40.50.300">
    <property type="entry name" value="P-loop containing nucleotide triphosphate hydrolases"/>
    <property type="match status" value="1"/>
</dbReference>
<dbReference type="VEuPathDB" id="ToxoDB:cyc_04333"/>
<dbReference type="AlphaFoldDB" id="A0A1D3D645"/>
<dbReference type="Proteomes" id="UP000095192">
    <property type="component" value="Unassembled WGS sequence"/>
</dbReference>
<reference evidence="3 4" key="1">
    <citation type="journal article" date="2016" name="BMC Genomics">
        <title>Comparative genomics reveals Cyclospora cayetanensis possesses coccidia-like metabolism and invasion components but unique surface antigens.</title>
        <authorList>
            <person name="Liu S."/>
            <person name="Wang L."/>
            <person name="Zheng H."/>
            <person name="Xu Z."/>
            <person name="Roellig D.M."/>
            <person name="Li N."/>
            <person name="Frace M.A."/>
            <person name="Tang K."/>
            <person name="Arrowood M.J."/>
            <person name="Moss D.M."/>
            <person name="Zhang L."/>
            <person name="Feng Y."/>
            <person name="Xiao L."/>
        </authorList>
    </citation>
    <scope>NUCLEOTIDE SEQUENCE [LARGE SCALE GENOMIC DNA]</scope>
    <source>
        <strain evidence="3 4">CHN_HEN01</strain>
    </source>
</reference>
<dbReference type="InterPro" id="IPR027417">
    <property type="entry name" value="P-loop_NTPase"/>
</dbReference>
<dbReference type="InterPro" id="IPR001650">
    <property type="entry name" value="Helicase_C-like"/>
</dbReference>
<dbReference type="SMART" id="SM00490">
    <property type="entry name" value="HELICc"/>
    <property type="match status" value="1"/>
</dbReference>
<sequence>MAPSFRAKLPASCGSVLPGTAPAKRVAFGAALQAGAIDSRRSIRLVSPFLVDGTKTLLIATSVAARGLDVPSVVLVINYCCPSHIEDYVHRIGRTGRAGNIGVSYTFITPQEADKAEELEGALIQSGQTVPPALAALSSEFRVQCNMGLAQRKKRGGFGGGGAGTSSGSLQSAVEAAAAKAALLAKHQLVGTDSVMQPRSSTEAVARVKLVAKILKLQDTELAKRPPPTPPPAPPGLPPPGSEKTKLTIDQQVELMLQQALKGLPEADRGQYKEKLRDAYKKHLSPRPKVQQKVAPGMQLALASSVTGQAIPTEKDPFIEAAAEALSILKQGTTASSTQLQAALDKIKAFSDSGELAAAISSVSAPSNPTLGKVPGLSEKGFVCPETGNFVDELEINDYPQVARYKLTQKELMSRIMEETGAVLYVKGQHVEPALKHRTQLAPGVKFLHVEIIAPTPIQVQRARLSEIRRSHQTRSAITEPGCFKQNAG</sequence>
<dbReference type="PANTHER" id="PTHR47958">
    <property type="entry name" value="ATP-DEPENDENT RNA HELICASE DBP3"/>
    <property type="match status" value="1"/>
</dbReference>